<dbReference type="AlphaFoldDB" id="A0A9D4LKJ0"/>
<reference evidence="2" key="1">
    <citation type="journal article" date="2019" name="bioRxiv">
        <title>The Genome of the Zebra Mussel, Dreissena polymorpha: A Resource for Invasive Species Research.</title>
        <authorList>
            <person name="McCartney M.A."/>
            <person name="Auch B."/>
            <person name="Kono T."/>
            <person name="Mallez S."/>
            <person name="Zhang Y."/>
            <person name="Obille A."/>
            <person name="Becker A."/>
            <person name="Abrahante J.E."/>
            <person name="Garbe J."/>
            <person name="Badalamenti J.P."/>
            <person name="Herman A."/>
            <person name="Mangelson H."/>
            <person name="Liachko I."/>
            <person name="Sullivan S."/>
            <person name="Sone E.D."/>
            <person name="Koren S."/>
            <person name="Silverstein K.A.T."/>
            <person name="Beckman K.B."/>
            <person name="Gohl D.M."/>
        </authorList>
    </citation>
    <scope>NUCLEOTIDE SEQUENCE</scope>
    <source>
        <strain evidence="2">Duluth1</strain>
        <tissue evidence="2">Whole animal</tissue>
    </source>
</reference>
<dbReference type="Proteomes" id="UP000828390">
    <property type="component" value="Unassembled WGS sequence"/>
</dbReference>
<proteinExistence type="predicted"/>
<dbReference type="EMBL" id="JAIWYP010000010">
    <property type="protein sequence ID" value="KAH3753352.1"/>
    <property type="molecule type" value="Genomic_DNA"/>
</dbReference>
<comment type="caution">
    <text evidence="2">The sequence shown here is derived from an EMBL/GenBank/DDBJ whole genome shotgun (WGS) entry which is preliminary data.</text>
</comment>
<evidence type="ECO:0000313" key="3">
    <source>
        <dbReference type="Proteomes" id="UP000828390"/>
    </source>
</evidence>
<name>A0A9D4LKJ0_DREPO</name>
<evidence type="ECO:0000313" key="1">
    <source>
        <dbReference type="EMBL" id="KAH3753352.1"/>
    </source>
</evidence>
<protein>
    <submittedName>
        <fullName evidence="2">Uncharacterized protein</fullName>
    </submittedName>
</protein>
<accession>A0A9D4LKJ0</accession>
<organism evidence="2 3">
    <name type="scientific">Dreissena polymorpha</name>
    <name type="common">Zebra mussel</name>
    <name type="synonym">Mytilus polymorpha</name>
    <dbReference type="NCBI Taxonomy" id="45954"/>
    <lineage>
        <taxon>Eukaryota</taxon>
        <taxon>Metazoa</taxon>
        <taxon>Spiralia</taxon>
        <taxon>Lophotrochozoa</taxon>
        <taxon>Mollusca</taxon>
        <taxon>Bivalvia</taxon>
        <taxon>Autobranchia</taxon>
        <taxon>Heteroconchia</taxon>
        <taxon>Euheterodonta</taxon>
        <taxon>Imparidentia</taxon>
        <taxon>Neoheterodontei</taxon>
        <taxon>Myida</taxon>
        <taxon>Dreissenoidea</taxon>
        <taxon>Dreissenidae</taxon>
        <taxon>Dreissena</taxon>
    </lineage>
</organism>
<reference evidence="2" key="2">
    <citation type="submission" date="2020-11" db="EMBL/GenBank/DDBJ databases">
        <authorList>
            <person name="McCartney M.A."/>
            <person name="Auch B."/>
            <person name="Kono T."/>
            <person name="Mallez S."/>
            <person name="Becker A."/>
            <person name="Gohl D.M."/>
            <person name="Silverstein K.A.T."/>
            <person name="Koren S."/>
            <person name="Bechman K.B."/>
            <person name="Herman A."/>
            <person name="Abrahante J.E."/>
            <person name="Garbe J."/>
        </authorList>
    </citation>
    <scope>NUCLEOTIDE SEQUENCE</scope>
    <source>
        <strain evidence="2">Duluth1</strain>
        <tissue evidence="2">Whole animal</tissue>
    </source>
</reference>
<sequence length="81" mass="8799">MAENKTTTTLVNQAGAHTLVLVHDAHAYAKLSEFVANMFAREICVLGDLGFAFHSSADACVAIQALRQNGIDFTVFMRVDI</sequence>
<keyword evidence="3" id="KW-1185">Reference proteome</keyword>
<gene>
    <name evidence="2" type="ORF">DPMN_102381</name>
    <name evidence="1" type="ORF">DPMN_187987</name>
</gene>
<dbReference type="EMBL" id="JAIWYP010000003">
    <property type="protein sequence ID" value="KAH3859564.1"/>
    <property type="molecule type" value="Genomic_DNA"/>
</dbReference>
<evidence type="ECO:0000313" key="2">
    <source>
        <dbReference type="EMBL" id="KAH3859564.1"/>
    </source>
</evidence>